<feature type="region of interest" description="Disordered" evidence="14">
    <location>
        <begin position="1043"/>
        <end position="1092"/>
    </location>
</feature>
<evidence type="ECO:0000259" key="15">
    <source>
        <dbReference type="PROSITE" id="PS50882"/>
    </source>
</evidence>
<organism evidence="19 20">
    <name type="scientific">Trichoplax adhaerens</name>
    <name type="common">Trichoplax reptans</name>
    <dbReference type="NCBI Taxonomy" id="10228"/>
    <lineage>
        <taxon>Eukaryota</taxon>
        <taxon>Metazoa</taxon>
        <taxon>Placozoa</taxon>
        <taxon>Uniplacotomia</taxon>
        <taxon>Trichoplacea</taxon>
        <taxon>Trichoplacidae</taxon>
        <taxon>Trichoplax</taxon>
    </lineage>
</organism>
<evidence type="ECO:0000256" key="2">
    <source>
        <dbReference type="ARBA" id="ARBA00008792"/>
    </source>
</evidence>
<evidence type="ECO:0000256" key="14">
    <source>
        <dbReference type="SAM" id="MobiDB-lite"/>
    </source>
</evidence>
<feature type="domain" description="Helicase ATP-binding" evidence="17">
    <location>
        <begin position="167"/>
        <end position="333"/>
    </location>
</feature>
<dbReference type="PROSITE" id="PS50882">
    <property type="entry name" value="YTH"/>
    <property type="match status" value="1"/>
</dbReference>
<dbReference type="InterPro" id="IPR036770">
    <property type="entry name" value="Ankyrin_rpt-contain_sf"/>
</dbReference>
<feature type="compositionally biased region" description="Basic and acidic residues" evidence="14">
    <location>
        <begin position="1075"/>
        <end position="1090"/>
    </location>
</feature>
<feature type="domain" description="R3H" evidence="16">
    <location>
        <begin position="15"/>
        <end position="79"/>
    </location>
</feature>
<evidence type="ECO:0000256" key="7">
    <source>
        <dbReference type="ARBA" id="ARBA00022741"/>
    </source>
</evidence>
<evidence type="ECO:0000256" key="8">
    <source>
        <dbReference type="ARBA" id="ARBA00022801"/>
    </source>
</evidence>
<evidence type="ECO:0000259" key="17">
    <source>
        <dbReference type="PROSITE" id="PS51192"/>
    </source>
</evidence>
<dbReference type="GO" id="GO:0003677">
    <property type="term" value="F:DNA binding"/>
    <property type="evidence" value="ECO:0007669"/>
    <property type="project" value="UniProtKB-ARBA"/>
</dbReference>
<dbReference type="InterPro" id="IPR036867">
    <property type="entry name" value="R3H_dom_sf"/>
</dbReference>
<dbReference type="Pfam" id="PF01424">
    <property type="entry name" value="R3H"/>
    <property type="match status" value="1"/>
</dbReference>
<dbReference type="GO" id="GO:0003724">
    <property type="term" value="F:RNA helicase activity"/>
    <property type="evidence" value="ECO:0007669"/>
    <property type="project" value="UniProtKB-EC"/>
</dbReference>
<dbReference type="SMART" id="SM00490">
    <property type="entry name" value="HELICc"/>
    <property type="match status" value="1"/>
</dbReference>
<keyword evidence="20" id="KW-1185">Reference proteome</keyword>
<dbReference type="InterPro" id="IPR027417">
    <property type="entry name" value="P-loop_NTPase"/>
</dbReference>
<dbReference type="InterPro" id="IPR014001">
    <property type="entry name" value="Helicase_ATP-bd"/>
</dbReference>
<dbReference type="FunFam" id="3.40.50.300:FF:001676">
    <property type="entry name" value="DExH-box ATP-dependent RNA helicase DExH7 chloroplastic"/>
    <property type="match status" value="1"/>
</dbReference>
<dbReference type="EC" id="3.6.4.12" evidence="3"/>
<dbReference type="RefSeq" id="XP_002110925.1">
    <property type="nucleotide sequence ID" value="XM_002110889.1"/>
</dbReference>
<evidence type="ECO:0000256" key="3">
    <source>
        <dbReference type="ARBA" id="ARBA00012551"/>
    </source>
</evidence>
<dbReference type="GO" id="GO:0016787">
    <property type="term" value="F:hydrolase activity"/>
    <property type="evidence" value="ECO:0007669"/>
    <property type="project" value="UniProtKB-KW"/>
</dbReference>
<dbReference type="eggNOG" id="KOG0920">
    <property type="taxonomic scope" value="Eukaryota"/>
</dbReference>
<dbReference type="InterPro" id="IPR001374">
    <property type="entry name" value="R3H_dom"/>
</dbReference>
<dbReference type="OrthoDB" id="6103986at2759"/>
<evidence type="ECO:0000256" key="13">
    <source>
        <dbReference type="PROSITE-ProRule" id="PRU00023"/>
    </source>
</evidence>
<feature type="domain" description="YTH" evidence="15">
    <location>
        <begin position="1091"/>
        <end position="1224"/>
    </location>
</feature>
<evidence type="ECO:0000256" key="11">
    <source>
        <dbReference type="ARBA" id="ARBA00022884"/>
    </source>
</evidence>
<dbReference type="CTD" id="6751619"/>
<dbReference type="eggNOG" id="KOG1902">
    <property type="taxonomic scope" value="Eukaryota"/>
</dbReference>
<evidence type="ECO:0000256" key="12">
    <source>
        <dbReference type="ARBA" id="ARBA00023242"/>
    </source>
</evidence>
<evidence type="ECO:0000256" key="1">
    <source>
        <dbReference type="ARBA" id="ARBA00004123"/>
    </source>
</evidence>
<dbReference type="CDD" id="cd17917">
    <property type="entry name" value="DEXHc_RHA-like"/>
    <property type="match status" value="1"/>
</dbReference>
<dbReference type="EC" id="3.6.4.13" evidence="4"/>
<dbReference type="SUPFAM" id="SSF82708">
    <property type="entry name" value="R3H domain"/>
    <property type="match status" value="1"/>
</dbReference>
<keyword evidence="9" id="KW-0347">Helicase</keyword>
<dbReference type="GO" id="GO:0004386">
    <property type="term" value="F:helicase activity"/>
    <property type="evidence" value="ECO:0000318"/>
    <property type="project" value="GO_Central"/>
</dbReference>
<dbReference type="PROSITE" id="PS51061">
    <property type="entry name" value="R3H"/>
    <property type="match status" value="1"/>
</dbReference>
<dbReference type="FunFam" id="1.25.40.20:FF:000159">
    <property type="entry name" value="probable ATP-dependent RNA helicase YTHDC2"/>
    <property type="match status" value="1"/>
</dbReference>
<comment type="subcellular location">
    <subcellularLocation>
        <location evidence="1">Nucleus</location>
    </subcellularLocation>
</comment>
<comment type="similarity">
    <text evidence="2">Belongs to the DEAD box helicase family. DEAH subfamily.</text>
</comment>
<dbReference type="GO" id="GO:0005634">
    <property type="term" value="C:nucleus"/>
    <property type="evidence" value="ECO:0007669"/>
    <property type="project" value="UniProtKB-SubCell"/>
</dbReference>
<dbReference type="HOGENOM" id="CLU_001832_1_6_1"/>
<reference evidence="19 20" key="1">
    <citation type="journal article" date="2008" name="Nature">
        <title>The Trichoplax genome and the nature of placozoans.</title>
        <authorList>
            <person name="Srivastava M."/>
            <person name="Begovic E."/>
            <person name="Chapman J."/>
            <person name="Putnam N.H."/>
            <person name="Hellsten U."/>
            <person name="Kawashima T."/>
            <person name="Kuo A."/>
            <person name="Mitros T."/>
            <person name="Salamov A."/>
            <person name="Carpenter M.L."/>
            <person name="Signorovitch A.Y."/>
            <person name="Moreno M.A."/>
            <person name="Kamm K."/>
            <person name="Grimwood J."/>
            <person name="Schmutz J."/>
            <person name="Shapiro H."/>
            <person name="Grigoriev I.V."/>
            <person name="Buss L.W."/>
            <person name="Schierwater B."/>
            <person name="Dellaporta S.L."/>
            <person name="Rokhsar D.S."/>
        </authorList>
    </citation>
    <scope>NUCLEOTIDE SEQUENCE [LARGE SCALE GENOMIC DNA]</scope>
    <source>
        <strain evidence="19 20">Grell-BS-1999</strain>
    </source>
</reference>
<keyword evidence="6" id="KW-0963">Cytoplasm</keyword>
<evidence type="ECO:0000256" key="9">
    <source>
        <dbReference type="ARBA" id="ARBA00022806"/>
    </source>
</evidence>
<evidence type="ECO:0000259" key="18">
    <source>
        <dbReference type="PROSITE" id="PS51194"/>
    </source>
</evidence>
<dbReference type="Pfam" id="PF00271">
    <property type="entry name" value="Helicase_C"/>
    <property type="match status" value="1"/>
</dbReference>
<evidence type="ECO:0000256" key="4">
    <source>
        <dbReference type="ARBA" id="ARBA00012552"/>
    </source>
</evidence>
<keyword evidence="8" id="KW-0378">Hydrolase</keyword>
<keyword evidence="11" id="KW-0694">RNA-binding</keyword>
<dbReference type="Gene3D" id="3.40.50.300">
    <property type="entry name" value="P-loop containing nucleotide triphosphate hydrolases"/>
    <property type="match status" value="2"/>
</dbReference>
<dbReference type="GO" id="GO:0003678">
    <property type="term" value="F:DNA helicase activity"/>
    <property type="evidence" value="ECO:0007669"/>
    <property type="project" value="UniProtKB-EC"/>
</dbReference>
<dbReference type="Gene3D" id="3.10.590.10">
    <property type="entry name" value="ph1033 like domains"/>
    <property type="match status" value="1"/>
</dbReference>
<dbReference type="Pfam" id="PF00270">
    <property type="entry name" value="DEAD"/>
    <property type="match status" value="1"/>
</dbReference>
<dbReference type="Pfam" id="PF13637">
    <property type="entry name" value="Ank_4"/>
    <property type="match status" value="1"/>
</dbReference>
<dbReference type="Gene3D" id="3.30.1370.50">
    <property type="entry name" value="R3H-like domain"/>
    <property type="match status" value="1"/>
</dbReference>
<dbReference type="PhylomeDB" id="B3RRT9"/>
<dbReference type="CDD" id="cd18791">
    <property type="entry name" value="SF2_C_RHA"/>
    <property type="match status" value="1"/>
</dbReference>
<sequence length="1256" mass="142621">MAYRKRKYQTPNISQELQDRISAVINNFIADHTVQELEFPPSLLKEERAFIHQFCKPLGLISKSQGWGSERFLTVRRSGNLNDDAKITTLTLNGASKKGLTDLISQFPHGLDQYHGSQPEEAIKSTVYSGQGHKLIFSSPRIPPHHYSTQQSLRHQLPIVHQRSQILAAIQSNKVIIVMGETGCGKTTQIPQYILEDGQATGKPCRIICTQPRRLSAIGVAERVAYERGEPIGSTIGYQIRLESKISPDTCLLYCTTGILLRYLTLGAPFLDCITHIVVDEVHERDKLCDFLLITLRKLIEQESNIKLILSSATLNSKLFSQYFFNCPILKVDGHTYPVEELYLEDILIRTKYISKLIPKNIKQDTSSSLVQDKELNDNQAVKDKKKLVENDDGNINANQAMDNYLENAWIKNDDNSFRGIIEMIENGHIHVDYQHSETSASSLMIAAGHGKLATIESLLQLSANVNLKSINGWTARDWALKWNRPEAVEKLDQFSMEKPSVMDVNYNRNSLLKLCTDSIQGEKIDYDLITHIISYICKEDNKGAILVFLPGYEDIVNVKDRILQRKFSKHSRLKIRIFILHSLVEITRQREIFKSCPHDVKKIILSTNIAETSITIDDVVDVIDSGRIKMKNFDALSSASSLTSAWISKANAKQRAGRAGRCQPGRCYHIYSKSKYNSLSDYLRAEILRIPLQELALQVKLLNTNVSIAEFLNDAIEPPSFIAVNNAVECLKAIGALDENENLTELVILPDESSDFIKIDYFKRTICNNIQSDHYLIVQVFEAALVAGLYPNIAKIDPSNCWLTAGYKQGRSIGNNRFYHRLKKIKIHRSSMLFGLLSAKSATSKTHEMKANSNWFIYNDLLRNYTSTAAVGLTVTSAIVTYLFSGSPYPKKEEDYSAALNNIQKDLDVNGGKVLEEQRSQNQDIKEYKPTVTENMMDSENEAENIDVMEKIEIENSWISFTVAREEKNLLLAIKRMLLQAILRNLIQPGIHHTSEEQFIDSLQVILASEDKLTNLQEKVHYLSALDSRQGGNNVNQSCRIRTDNKKQSGHVHNNNNRQRYTSMKGTTPIKKYSTKEEHDQSESTKSKVGEFQSAKPLTIRNQSKRSNIRYFILKCYNENILPDAVSKESDKVMIIFSAQRSKHFQGYAEMSSPIKKLSTPFTTPVPQYRTGIFDIKWIKIFNIPFHATKHLINPWNKGKLVHICRGGQLYNETDFFLRLKCKLNGIDLIHTNLLPSLSGIEDFDTCSPYGRRSY</sequence>
<proteinExistence type="inferred from homology"/>
<dbReference type="AlphaFoldDB" id="B3RRT9"/>
<dbReference type="InterPro" id="IPR007275">
    <property type="entry name" value="YTH_domain"/>
</dbReference>
<dbReference type="InterPro" id="IPR001650">
    <property type="entry name" value="Helicase_C-like"/>
</dbReference>
<dbReference type="SUPFAM" id="SSF52540">
    <property type="entry name" value="P-loop containing nucleoside triphosphate hydrolases"/>
    <property type="match status" value="1"/>
</dbReference>
<feature type="repeat" description="ANK" evidence="13">
    <location>
        <begin position="439"/>
        <end position="471"/>
    </location>
</feature>
<dbReference type="SUPFAM" id="SSF48403">
    <property type="entry name" value="Ankyrin repeat"/>
    <property type="match status" value="1"/>
</dbReference>
<dbReference type="SMART" id="SM00487">
    <property type="entry name" value="DEXDc"/>
    <property type="match status" value="1"/>
</dbReference>
<evidence type="ECO:0000313" key="19">
    <source>
        <dbReference type="EMBL" id="EDV26929.1"/>
    </source>
</evidence>
<gene>
    <name evidence="19" type="ORF">TRIADDRAFT_54364</name>
</gene>
<evidence type="ECO:0000259" key="16">
    <source>
        <dbReference type="PROSITE" id="PS51061"/>
    </source>
</evidence>
<dbReference type="GeneID" id="6751619"/>
<evidence type="ECO:0000256" key="6">
    <source>
        <dbReference type="ARBA" id="ARBA00022490"/>
    </source>
</evidence>
<keyword evidence="12" id="KW-0539">Nucleus</keyword>
<keyword evidence="13" id="KW-0040">ANK repeat</keyword>
<name>B3RRT9_TRIAD</name>
<evidence type="ECO:0000313" key="20">
    <source>
        <dbReference type="Proteomes" id="UP000009022"/>
    </source>
</evidence>
<dbReference type="PANTHER" id="PTHR18934">
    <property type="entry name" value="ATP-DEPENDENT RNA HELICASE"/>
    <property type="match status" value="1"/>
</dbReference>
<dbReference type="Proteomes" id="UP000009022">
    <property type="component" value="Unassembled WGS sequence"/>
</dbReference>
<feature type="domain" description="Helicase C-terminal" evidence="18">
    <location>
        <begin position="529"/>
        <end position="704"/>
    </location>
</feature>
<dbReference type="InterPro" id="IPR011545">
    <property type="entry name" value="DEAD/DEAH_box_helicase_dom"/>
</dbReference>
<dbReference type="PANTHER" id="PTHR18934:SF145">
    <property type="entry name" value="ATP-DEPENDENT RNA HELICASE DHX57-RELATED"/>
    <property type="match status" value="1"/>
</dbReference>
<dbReference type="SMART" id="SM00393">
    <property type="entry name" value="R3H"/>
    <property type="match status" value="1"/>
</dbReference>
<dbReference type="InParanoid" id="B3RRT9"/>
<dbReference type="CDD" id="cd21134">
    <property type="entry name" value="YTH"/>
    <property type="match status" value="1"/>
</dbReference>
<dbReference type="Pfam" id="PF04146">
    <property type="entry name" value="YTH"/>
    <property type="match status" value="1"/>
</dbReference>
<keyword evidence="7" id="KW-0547">Nucleotide-binding</keyword>
<keyword evidence="10" id="KW-0067">ATP-binding</keyword>
<evidence type="ECO:0000256" key="10">
    <source>
        <dbReference type="ARBA" id="ARBA00022840"/>
    </source>
</evidence>
<dbReference type="GO" id="GO:0005524">
    <property type="term" value="F:ATP binding"/>
    <property type="evidence" value="ECO:0007669"/>
    <property type="project" value="UniProtKB-KW"/>
</dbReference>
<dbReference type="PROSITE" id="PS51194">
    <property type="entry name" value="HELICASE_CTER"/>
    <property type="match status" value="1"/>
</dbReference>
<dbReference type="STRING" id="10228.B3RRT9"/>
<dbReference type="PROSITE" id="PS51192">
    <property type="entry name" value="HELICASE_ATP_BIND_1"/>
    <property type="match status" value="1"/>
</dbReference>
<feature type="compositionally biased region" description="Polar residues" evidence="14">
    <location>
        <begin position="1052"/>
        <end position="1067"/>
    </location>
</feature>
<dbReference type="KEGG" id="tad:TRIADDRAFT_54364"/>
<dbReference type="EMBL" id="DS985243">
    <property type="protein sequence ID" value="EDV26929.1"/>
    <property type="molecule type" value="Genomic_DNA"/>
</dbReference>
<dbReference type="GO" id="GO:0003723">
    <property type="term" value="F:RNA binding"/>
    <property type="evidence" value="ECO:0000318"/>
    <property type="project" value="GO_Central"/>
</dbReference>
<dbReference type="PROSITE" id="PS50088">
    <property type="entry name" value="ANK_REPEAT"/>
    <property type="match status" value="1"/>
</dbReference>
<accession>B3RRT9</accession>
<dbReference type="Gene3D" id="1.25.40.20">
    <property type="entry name" value="Ankyrin repeat-containing domain"/>
    <property type="match status" value="1"/>
</dbReference>
<dbReference type="FunFam" id="3.30.1370.50:FF:000002">
    <property type="entry name" value="Immunoglobulin mu DNA-binding protein 2"/>
    <property type="match status" value="1"/>
</dbReference>
<evidence type="ECO:0000256" key="5">
    <source>
        <dbReference type="ARBA" id="ARBA00013352"/>
    </source>
</evidence>
<dbReference type="InterPro" id="IPR002110">
    <property type="entry name" value="Ankyrin_rpt"/>
</dbReference>
<protein>
    <recommendedName>
        <fullName evidence="5">Probable ATP-dependent RNA helicase spindle-E</fullName>
        <ecNumber evidence="3">3.6.4.12</ecNumber>
        <ecNumber evidence="4">3.6.4.13</ecNumber>
    </recommendedName>
</protein>